<name>A0ABR0LUW6_9PEZI</name>
<feature type="domain" description="Thioredoxin" evidence="4">
    <location>
        <begin position="124"/>
        <end position="296"/>
    </location>
</feature>
<evidence type="ECO:0000256" key="2">
    <source>
        <dbReference type="ARBA" id="ARBA00022729"/>
    </source>
</evidence>
<reference evidence="5 6" key="1">
    <citation type="submission" date="2023-08" db="EMBL/GenBank/DDBJ databases">
        <title>Black Yeasts Isolated from many extreme environments.</title>
        <authorList>
            <person name="Coleine C."/>
            <person name="Stajich J.E."/>
            <person name="Selbmann L."/>
        </authorList>
    </citation>
    <scope>NUCLEOTIDE SEQUENCE [LARGE SCALE GENOMIC DNA]</scope>
    <source>
        <strain evidence="5 6">CCFEE 536</strain>
    </source>
</reference>
<dbReference type="InterPro" id="IPR051063">
    <property type="entry name" value="PDI"/>
</dbReference>
<evidence type="ECO:0000313" key="6">
    <source>
        <dbReference type="Proteomes" id="UP001357485"/>
    </source>
</evidence>
<keyword evidence="2" id="KW-0732">Signal</keyword>
<comment type="similarity">
    <text evidence="1">Belongs to the protein disulfide isomerase family.</text>
</comment>
<dbReference type="PRINTS" id="PR00421">
    <property type="entry name" value="THIOREDOXIN"/>
</dbReference>
<organism evidence="5 6">
    <name type="scientific">Cryomyces antarcticus</name>
    <dbReference type="NCBI Taxonomy" id="329879"/>
    <lineage>
        <taxon>Eukaryota</taxon>
        <taxon>Fungi</taxon>
        <taxon>Dikarya</taxon>
        <taxon>Ascomycota</taxon>
        <taxon>Pezizomycotina</taxon>
        <taxon>Dothideomycetes</taxon>
        <taxon>Dothideomycetes incertae sedis</taxon>
        <taxon>Cryomyces</taxon>
    </lineage>
</organism>
<proteinExistence type="inferred from homology"/>
<dbReference type="Gene3D" id="3.40.30.10">
    <property type="entry name" value="Glutaredoxin"/>
    <property type="match status" value="2"/>
</dbReference>
<keyword evidence="6" id="KW-1185">Reference proteome</keyword>
<dbReference type="PANTHER" id="PTHR45672:SF3">
    <property type="entry name" value="THIOREDOXIN DOMAIN-CONTAINING PROTEIN 5"/>
    <property type="match status" value="1"/>
</dbReference>
<dbReference type="Pfam" id="PF00085">
    <property type="entry name" value="Thioredoxin"/>
    <property type="match status" value="2"/>
</dbReference>
<protein>
    <recommendedName>
        <fullName evidence="4">Thioredoxin domain-containing protein</fullName>
    </recommendedName>
</protein>
<dbReference type="CDD" id="cd02961">
    <property type="entry name" value="PDI_a_family"/>
    <property type="match status" value="2"/>
</dbReference>
<comment type="caution">
    <text evidence="5">The sequence shown here is derived from an EMBL/GenBank/DDBJ whole genome shotgun (WGS) entry which is preliminary data.</text>
</comment>
<dbReference type="SUPFAM" id="SSF52833">
    <property type="entry name" value="Thioredoxin-like"/>
    <property type="match status" value="2"/>
</dbReference>
<dbReference type="EMBL" id="JAVRRA010009916">
    <property type="protein sequence ID" value="KAK5243983.1"/>
    <property type="molecule type" value="Genomic_DNA"/>
</dbReference>
<dbReference type="PROSITE" id="PS51352">
    <property type="entry name" value="THIOREDOXIN_2"/>
    <property type="match status" value="1"/>
</dbReference>
<evidence type="ECO:0000256" key="3">
    <source>
        <dbReference type="SAM" id="MobiDB-lite"/>
    </source>
</evidence>
<feature type="compositionally biased region" description="Low complexity" evidence="3">
    <location>
        <begin position="110"/>
        <end position="132"/>
    </location>
</feature>
<feature type="non-terminal residue" evidence="5">
    <location>
        <position position="300"/>
    </location>
</feature>
<evidence type="ECO:0000313" key="5">
    <source>
        <dbReference type="EMBL" id="KAK5243983.1"/>
    </source>
</evidence>
<dbReference type="Proteomes" id="UP001357485">
    <property type="component" value="Unassembled WGS sequence"/>
</dbReference>
<dbReference type="PANTHER" id="PTHR45672">
    <property type="entry name" value="PROTEIN DISULFIDE-ISOMERASE C17H9.14C-RELATED"/>
    <property type="match status" value="1"/>
</dbReference>
<feature type="compositionally biased region" description="Basic and acidic residues" evidence="3">
    <location>
        <begin position="89"/>
        <end position="109"/>
    </location>
</feature>
<feature type="region of interest" description="Disordered" evidence="3">
    <location>
        <begin position="87"/>
        <end position="132"/>
    </location>
</feature>
<evidence type="ECO:0000256" key="1">
    <source>
        <dbReference type="ARBA" id="ARBA00006347"/>
    </source>
</evidence>
<sequence length="300" mass="32841">YYNFKFAKVDCVAFGTACSKKNVHSFPTVVLFKDGKEVKTSVGAKDLASMSKFVEDTLESIRPGSRPKEGVKLPKVGAAGVAVGAKPDVSAEKDKDAAGGKAAGEKHNEVATASTSSEKSTATKKSTKTAEVVPKETANKNGKSIPLTAESFQKLVTTTRDPWFVKFYAPWCHHCQAMAPNWQGMAREMQNRLNVGEVNCDVEKRLCKDVRVKGYPTLLFFQGGERVEYDGLRGLGDLISFTNKAVVVRDGVLDVDAAAFEELEKTEEVIFLYFYDHATTTEDFQALERLVLSLIGHAKL</sequence>
<dbReference type="InterPro" id="IPR036249">
    <property type="entry name" value="Thioredoxin-like_sf"/>
</dbReference>
<dbReference type="InterPro" id="IPR013766">
    <property type="entry name" value="Thioredoxin_domain"/>
</dbReference>
<evidence type="ECO:0000259" key="4">
    <source>
        <dbReference type="PROSITE" id="PS51352"/>
    </source>
</evidence>
<gene>
    <name evidence="5" type="ORF">LTR16_007750</name>
</gene>
<feature type="non-terminal residue" evidence="5">
    <location>
        <position position="1"/>
    </location>
</feature>
<accession>A0ABR0LUW6</accession>